<dbReference type="SMART" id="SM01008">
    <property type="entry name" value="Ald_Xan_dh_C"/>
    <property type="match status" value="1"/>
</dbReference>
<dbReference type="InterPro" id="IPR008274">
    <property type="entry name" value="AldOxase/xan_DH_MoCoBD1"/>
</dbReference>
<dbReference type="Gene3D" id="3.90.1170.50">
    <property type="entry name" value="Aldehyde oxidase/xanthine dehydrogenase, a/b hammerhead"/>
    <property type="match status" value="1"/>
</dbReference>
<keyword evidence="4" id="KW-1185">Reference proteome</keyword>
<evidence type="ECO:0000313" key="4">
    <source>
        <dbReference type="Proteomes" id="UP000772618"/>
    </source>
</evidence>
<evidence type="ECO:0000313" key="3">
    <source>
        <dbReference type="EMBL" id="MBT1702887.1"/>
    </source>
</evidence>
<proteinExistence type="predicted"/>
<dbReference type="Proteomes" id="UP000772618">
    <property type="component" value="Unassembled WGS sequence"/>
</dbReference>
<accession>A0ABS5VN58</accession>
<dbReference type="PANTHER" id="PTHR11908">
    <property type="entry name" value="XANTHINE DEHYDROGENASE"/>
    <property type="match status" value="1"/>
</dbReference>
<feature type="domain" description="Aldehyde oxidase/xanthine dehydrogenase a/b hammerhead" evidence="2">
    <location>
        <begin position="28"/>
        <end position="142"/>
    </location>
</feature>
<dbReference type="PANTHER" id="PTHR11908:SF153">
    <property type="entry name" value="DEHYDROGENASE"/>
    <property type="match status" value="1"/>
</dbReference>
<gene>
    <name evidence="3" type="ORF">KK060_06330</name>
</gene>
<feature type="region of interest" description="Disordered" evidence="1">
    <location>
        <begin position="154"/>
        <end position="173"/>
    </location>
</feature>
<protein>
    <submittedName>
        <fullName evidence="3">Xanthine dehydrogenase family protein molybdopterin-binding subunit</fullName>
    </submittedName>
</protein>
<feature type="compositionally biased region" description="Basic and acidic residues" evidence="1">
    <location>
        <begin position="162"/>
        <end position="173"/>
    </location>
</feature>
<dbReference type="InterPro" id="IPR046867">
    <property type="entry name" value="AldOxase/xan_DH_MoCoBD2"/>
</dbReference>
<name>A0ABS5VN58_9BACT</name>
<evidence type="ECO:0000256" key="1">
    <source>
        <dbReference type="SAM" id="MobiDB-lite"/>
    </source>
</evidence>
<dbReference type="SUPFAM" id="SSF54665">
    <property type="entry name" value="CO dehydrogenase molybdoprotein N-domain-like"/>
    <property type="match status" value="1"/>
</dbReference>
<organism evidence="3 4">
    <name type="scientific">Chryseosolibacter indicus</name>
    <dbReference type="NCBI Taxonomy" id="2782351"/>
    <lineage>
        <taxon>Bacteria</taxon>
        <taxon>Pseudomonadati</taxon>
        <taxon>Bacteroidota</taxon>
        <taxon>Cytophagia</taxon>
        <taxon>Cytophagales</taxon>
        <taxon>Chryseotaleaceae</taxon>
        <taxon>Chryseosolibacter</taxon>
    </lineage>
</organism>
<dbReference type="InterPro" id="IPR016208">
    <property type="entry name" value="Ald_Oxase/xanthine_DH-like"/>
</dbReference>
<evidence type="ECO:0000259" key="2">
    <source>
        <dbReference type="SMART" id="SM01008"/>
    </source>
</evidence>
<reference evidence="3 4" key="1">
    <citation type="submission" date="2021-05" db="EMBL/GenBank/DDBJ databases">
        <title>A Polyphasic approach of four new species of the genus Ohtaekwangia: Ohtaekwangia histidinii sp. nov., Ohtaekwangia cretensis sp. nov., Ohtaekwangia indiensis sp. nov., Ohtaekwangia reichenbachii sp. nov. from diverse environment.</title>
        <authorList>
            <person name="Octaviana S."/>
        </authorList>
    </citation>
    <scope>NUCLEOTIDE SEQUENCE [LARGE SCALE GENOMIC DNA]</scope>
    <source>
        <strain evidence="3 4">PWU20</strain>
    </source>
</reference>
<dbReference type="RefSeq" id="WP_254152857.1">
    <property type="nucleotide sequence ID" value="NZ_JAHESD010000009.1"/>
</dbReference>
<dbReference type="InterPro" id="IPR037165">
    <property type="entry name" value="AldOxase/xan_DH_Mopterin-bd_sf"/>
</dbReference>
<sequence>MNASNTTNTDTSYIGRPVNRVDGVLKVTGKAQYAGEYNTSGLLHGIVICSPIPRGKITSVSTSDALKVKGVKKVFTHENVKGLPWFDLSYKDMELLPGSPFRPFYSNEILFSQQPVALVVAESLELARYASTLVRIQYETAEFETSLERNLKKGFTPRRGKTGYEKPKSRGKAERALKKADVKVEAAYFHGAEHHNPMEMFSSTVLYENDDKLTIYDKTQGVLNSQSYVTRVFGLKSKNVRVLSPFVGGAFGSGLRPQYQLFMSVLAALDLKQSVRVTLTRQQMFSFGHRPITWQKLELGANKEGRLMGISHTAISETSRFETYTENVVNWSGRLYECENVRLDYQLVPLDVNSPLDMRAPGAATGVLALECAMDELAYALNIDPLELRLKNYTEIDPAMKRAFSSKNLMDCYKQGAEHFGWEKRSYQPRSMKDGKHLIGWGMSSGMWDAMMMPARAKARLTPDGKLTVSSATADIGTGTYTIMTQIAAETLGLPLNDVTFMLGDSSFVFAPFEGGSSTAASVGTAVLYVCQNIKEEVFKLAQKIDGSPFHNTSIEKVVFANGYITSEDDPQQTIAIAEVLQRSGVKFIEEKSTDLKLKNLIKQGKYSRNTHSAVFVEVKVDEDLGMISVTRVVSAVAAGTIINPKTSRSQVLGGVIWGISMALHEDTFLDNNLGRFMNHDLAEYHIPVHADNPEIEVIFVREKDEIINPLGVKGLGEIGIIGVASAVANAVFHATGKRVREFPITLDKVF</sequence>
<dbReference type="EMBL" id="JAHESD010000009">
    <property type="protein sequence ID" value="MBT1702887.1"/>
    <property type="molecule type" value="Genomic_DNA"/>
</dbReference>
<dbReference type="Pfam" id="PF02738">
    <property type="entry name" value="MoCoBD_1"/>
    <property type="match status" value="1"/>
</dbReference>
<dbReference type="SUPFAM" id="SSF56003">
    <property type="entry name" value="Molybdenum cofactor-binding domain"/>
    <property type="match status" value="1"/>
</dbReference>
<dbReference type="Pfam" id="PF01315">
    <property type="entry name" value="Ald_Xan_dh_C"/>
    <property type="match status" value="1"/>
</dbReference>
<comment type="caution">
    <text evidence="3">The sequence shown here is derived from an EMBL/GenBank/DDBJ whole genome shotgun (WGS) entry which is preliminary data.</text>
</comment>
<dbReference type="InterPro" id="IPR036856">
    <property type="entry name" value="Ald_Oxase/Xan_DH_a/b_sf"/>
</dbReference>
<dbReference type="Pfam" id="PF20256">
    <property type="entry name" value="MoCoBD_2"/>
    <property type="match status" value="1"/>
</dbReference>
<dbReference type="Gene3D" id="3.30.365.10">
    <property type="entry name" value="Aldehyde oxidase/xanthine dehydrogenase, molybdopterin binding domain"/>
    <property type="match status" value="4"/>
</dbReference>
<dbReference type="InterPro" id="IPR000674">
    <property type="entry name" value="Ald_Oxase/Xan_DH_a/b"/>
</dbReference>